<organism evidence="2 3">
    <name type="scientific">Polyporus arcularius HHB13444</name>
    <dbReference type="NCBI Taxonomy" id="1314778"/>
    <lineage>
        <taxon>Eukaryota</taxon>
        <taxon>Fungi</taxon>
        <taxon>Dikarya</taxon>
        <taxon>Basidiomycota</taxon>
        <taxon>Agaricomycotina</taxon>
        <taxon>Agaricomycetes</taxon>
        <taxon>Polyporales</taxon>
        <taxon>Polyporaceae</taxon>
        <taxon>Polyporus</taxon>
    </lineage>
</organism>
<dbReference type="EMBL" id="ML211614">
    <property type="protein sequence ID" value="TFK81362.1"/>
    <property type="molecule type" value="Genomic_DNA"/>
</dbReference>
<dbReference type="Proteomes" id="UP000308197">
    <property type="component" value="Unassembled WGS sequence"/>
</dbReference>
<protein>
    <submittedName>
        <fullName evidence="2">Uncharacterized protein</fullName>
    </submittedName>
</protein>
<keyword evidence="3" id="KW-1185">Reference proteome</keyword>
<sequence length="288" mass="32644">MESFESFLPNDNDAAFAEDEDERDANGDLAEEVLGLPSDFTEAEREEYALEDLGSVELSIRTGLAFDQLKQIRLAVQHRAAQIEAKKTSVKGNKASAAVQQDIDKIQKLTRLYATRYNENYRRISNLRGSEYDATMDDTPGARLRVIDLGKDLAIANLAATRTLGDSKKTGSWIWTAFDPAFRADLLAVEFKQWIRAKADKHRADEFVSRTCAEFRFTRDGFGYMSERWKQAAKTEGMAKGKVAYAHKKAAMWSRKREQAVERYDASRREGVDSEKLDHTLVSELLQL</sequence>
<dbReference type="InParanoid" id="A0A5C3NWD0"/>
<evidence type="ECO:0000256" key="1">
    <source>
        <dbReference type="SAM" id="MobiDB-lite"/>
    </source>
</evidence>
<evidence type="ECO:0000313" key="2">
    <source>
        <dbReference type="EMBL" id="TFK81362.1"/>
    </source>
</evidence>
<proteinExistence type="predicted"/>
<name>A0A5C3NWD0_9APHY</name>
<evidence type="ECO:0000313" key="3">
    <source>
        <dbReference type="Proteomes" id="UP000308197"/>
    </source>
</evidence>
<dbReference type="STRING" id="1314778.A0A5C3NWD0"/>
<accession>A0A5C3NWD0</accession>
<reference evidence="2 3" key="1">
    <citation type="journal article" date="2019" name="Nat. Ecol. Evol.">
        <title>Megaphylogeny resolves global patterns of mushroom evolution.</title>
        <authorList>
            <person name="Varga T."/>
            <person name="Krizsan K."/>
            <person name="Foldi C."/>
            <person name="Dima B."/>
            <person name="Sanchez-Garcia M."/>
            <person name="Sanchez-Ramirez S."/>
            <person name="Szollosi G.J."/>
            <person name="Szarkandi J.G."/>
            <person name="Papp V."/>
            <person name="Albert L."/>
            <person name="Andreopoulos W."/>
            <person name="Angelini C."/>
            <person name="Antonin V."/>
            <person name="Barry K.W."/>
            <person name="Bougher N.L."/>
            <person name="Buchanan P."/>
            <person name="Buyck B."/>
            <person name="Bense V."/>
            <person name="Catcheside P."/>
            <person name="Chovatia M."/>
            <person name="Cooper J."/>
            <person name="Damon W."/>
            <person name="Desjardin D."/>
            <person name="Finy P."/>
            <person name="Geml J."/>
            <person name="Haridas S."/>
            <person name="Hughes K."/>
            <person name="Justo A."/>
            <person name="Karasinski D."/>
            <person name="Kautmanova I."/>
            <person name="Kiss B."/>
            <person name="Kocsube S."/>
            <person name="Kotiranta H."/>
            <person name="LaButti K.M."/>
            <person name="Lechner B.E."/>
            <person name="Liimatainen K."/>
            <person name="Lipzen A."/>
            <person name="Lukacs Z."/>
            <person name="Mihaltcheva S."/>
            <person name="Morgado L.N."/>
            <person name="Niskanen T."/>
            <person name="Noordeloos M.E."/>
            <person name="Ohm R.A."/>
            <person name="Ortiz-Santana B."/>
            <person name="Ovrebo C."/>
            <person name="Racz N."/>
            <person name="Riley R."/>
            <person name="Savchenko A."/>
            <person name="Shiryaev A."/>
            <person name="Soop K."/>
            <person name="Spirin V."/>
            <person name="Szebenyi C."/>
            <person name="Tomsovsky M."/>
            <person name="Tulloss R.E."/>
            <person name="Uehling J."/>
            <person name="Grigoriev I.V."/>
            <person name="Vagvolgyi C."/>
            <person name="Papp T."/>
            <person name="Martin F.M."/>
            <person name="Miettinen O."/>
            <person name="Hibbett D.S."/>
            <person name="Nagy L.G."/>
        </authorList>
    </citation>
    <scope>NUCLEOTIDE SEQUENCE [LARGE SCALE GENOMIC DNA]</scope>
    <source>
        <strain evidence="2 3">HHB13444</strain>
    </source>
</reference>
<gene>
    <name evidence="2" type="ORF">K466DRAFT_502252</name>
</gene>
<feature type="region of interest" description="Disordered" evidence="1">
    <location>
        <begin position="1"/>
        <end position="27"/>
    </location>
</feature>
<dbReference type="AlphaFoldDB" id="A0A5C3NWD0"/>